<accession>A0A345EDI5</accession>
<evidence type="ECO:0000313" key="2">
    <source>
        <dbReference type="Proteomes" id="UP000252985"/>
    </source>
</evidence>
<protein>
    <submittedName>
        <fullName evidence="1">Uncharacterized protein</fullName>
    </submittedName>
</protein>
<reference evidence="1 2" key="1">
    <citation type="submission" date="2018-07" db="EMBL/GenBank/DDBJ databases">
        <title>Genome sequences of Haloplanus sp. CBA1112.</title>
        <authorList>
            <person name="Kim Y.B."/>
            <person name="Roh S.W."/>
        </authorList>
    </citation>
    <scope>NUCLEOTIDE SEQUENCE [LARGE SCALE GENOMIC DNA]</scope>
    <source>
        <strain evidence="1 2">CBA1112</strain>
    </source>
</reference>
<dbReference type="RefSeq" id="WP_114605870.1">
    <property type="nucleotide sequence ID" value="NZ_CP031148.1"/>
</dbReference>
<proteinExistence type="predicted"/>
<dbReference type="GeneID" id="37287427"/>
<dbReference type="EMBL" id="CP031148">
    <property type="protein sequence ID" value="AXG10257.1"/>
    <property type="molecule type" value="Genomic_DNA"/>
</dbReference>
<dbReference type="KEGG" id="haq:DU484_10575"/>
<dbReference type="InterPro" id="IPR011008">
    <property type="entry name" value="Dimeric_a/b-barrel"/>
</dbReference>
<dbReference type="AlphaFoldDB" id="A0A345EDI5"/>
<dbReference type="Gene3D" id="3.30.70.100">
    <property type="match status" value="1"/>
</dbReference>
<name>A0A345EDI5_9EURY</name>
<dbReference type="SUPFAM" id="SSF54909">
    <property type="entry name" value="Dimeric alpha+beta barrel"/>
    <property type="match status" value="1"/>
</dbReference>
<dbReference type="Proteomes" id="UP000252985">
    <property type="component" value="Chromosome"/>
</dbReference>
<evidence type="ECO:0000313" key="1">
    <source>
        <dbReference type="EMBL" id="AXG10257.1"/>
    </source>
</evidence>
<sequence length="214" mass="24215">MTPKTALVFLQALVRSVGYLLRGRIEFPRGRLGDVLELSEGDRFVCYRETALRPAVEADRDDGVVLVFGLESADRETGATIRSVLFDPAANVATPFFAGMPGFRRKLWLAGRREGEFLELYEWATVEDAERFVDVMRSLLDPFGFLGAATFDIVEDDTVDEYVAARSLSWGAQRESRSTRRRWRRPAVLGLLLLIGGYLAWRRRSDADRPHSEP</sequence>
<organism evidence="1 2">
    <name type="scientific">Haloplanus rubicundus</name>
    <dbReference type="NCBI Taxonomy" id="1547898"/>
    <lineage>
        <taxon>Archaea</taxon>
        <taxon>Methanobacteriati</taxon>
        <taxon>Methanobacteriota</taxon>
        <taxon>Stenosarchaea group</taxon>
        <taxon>Halobacteria</taxon>
        <taxon>Halobacteriales</taxon>
        <taxon>Haloferacaceae</taxon>
        <taxon>Haloplanus</taxon>
    </lineage>
</organism>
<gene>
    <name evidence="1" type="ORF">DU484_10575</name>
</gene>